<evidence type="ECO:0000256" key="8">
    <source>
        <dbReference type="ARBA" id="ARBA00022827"/>
    </source>
</evidence>
<evidence type="ECO:0000256" key="10">
    <source>
        <dbReference type="ARBA" id="ARBA00023002"/>
    </source>
</evidence>
<keyword evidence="17" id="KW-1185">Reference proteome</keyword>
<name>A0A2G9GAT8_9LAMI</name>
<dbReference type="PANTHER" id="PTHR10835">
    <property type="entry name" value="SQUALENE MONOOXYGENASE"/>
    <property type="match status" value="1"/>
</dbReference>
<comment type="subcellular location">
    <subcellularLocation>
        <location evidence="2 14">Membrane</location>
        <topology evidence="2 14">Multi-pass membrane protein</topology>
    </subcellularLocation>
</comment>
<dbReference type="Gene3D" id="3.50.50.60">
    <property type="entry name" value="FAD/NAD(P)-binding domain"/>
    <property type="match status" value="1"/>
</dbReference>
<dbReference type="UniPathway" id="UPA00767">
    <property type="reaction ID" value="UER00752"/>
</dbReference>
<comment type="cofactor">
    <cofactor evidence="1 14">
        <name>FAD</name>
        <dbReference type="ChEBI" id="CHEBI:57692"/>
    </cofactor>
</comment>
<keyword evidence="11 14" id="KW-0472">Membrane</keyword>
<evidence type="ECO:0000256" key="13">
    <source>
        <dbReference type="ARBA" id="ARBA00056623"/>
    </source>
</evidence>
<gene>
    <name evidence="16" type="ORF">CDL12_25100</name>
</gene>
<keyword evidence="9 14" id="KW-1133">Transmembrane helix</keyword>
<dbReference type="Pfam" id="PF08491">
    <property type="entry name" value="SE"/>
    <property type="match status" value="1"/>
</dbReference>
<proteinExistence type="inferred from homology"/>
<evidence type="ECO:0000259" key="15">
    <source>
        <dbReference type="Pfam" id="PF08491"/>
    </source>
</evidence>
<comment type="pathway">
    <text evidence="3">Terpene metabolism; lanosterol biosynthesis; lanosterol from farnesyl diphosphate: step 2/3.</text>
</comment>
<organism evidence="16 17">
    <name type="scientific">Handroanthus impetiginosus</name>
    <dbReference type="NCBI Taxonomy" id="429701"/>
    <lineage>
        <taxon>Eukaryota</taxon>
        <taxon>Viridiplantae</taxon>
        <taxon>Streptophyta</taxon>
        <taxon>Embryophyta</taxon>
        <taxon>Tracheophyta</taxon>
        <taxon>Spermatophyta</taxon>
        <taxon>Magnoliopsida</taxon>
        <taxon>eudicotyledons</taxon>
        <taxon>Gunneridae</taxon>
        <taxon>Pentapetalae</taxon>
        <taxon>asterids</taxon>
        <taxon>lamiids</taxon>
        <taxon>Lamiales</taxon>
        <taxon>Bignoniaceae</taxon>
        <taxon>Crescentiina</taxon>
        <taxon>Tabebuia alliance</taxon>
        <taxon>Handroanthus</taxon>
    </lineage>
</organism>
<dbReference type="PANTHER" id="PTHR10835:SF31">
    <property type="entry name" value="SQUALENE MONOOXYGENASE"/>
    <property type="match status" value="1"/>
</dbReference>
<evidence type="ECO:0000256" key="11">
    <source>
        <dbReference type="ARBA" id="ARBA00023136"/>
    </source>
</evidence>
<dbReference type="PRINTS" id="PR00420">
    <property type="entry name" value="RNGMNOXGNASE"/>
</dbReference>
<dbReference type="InterPro" id="IPR013698">
    <property type="entry name" value="Squalene_epoxidase"/>
</dbReference>
<evidence type="ECO:0000256" key="14">
    <source>
        <dbReference type="RuleBase" id="RU367121"/>
    </source>
</evidence>
<comment type="catalytic activity">
    <reaction evidence="12">
        <text>squalene + reduced [NADPH--hemoprotein reductase] + O2 = (S)-2,3-epoxysqualene + oxidized [NADPH--hemoprotein reductase] + H2O + H(+)</text>
        <dbReference type="Rhea" id="RHEA:25282"/>
        <dbReference type="Rhea" id="RHEA-COMP:11964"/>
        <dbReference type="Rhea" id="RHEA-COMP:11965"/>
        <dbReference type="ChEBI" id="CHEBI:15377"/>
        <dbReference type="ChEBI" id="CHEBI:15378"/>
        <dbReference type="ChEBI" id="CHEBI:15379"/>
        <dbReference type="ChEBI" id="CHEBI:15440"/>
        <dbReference type="ChEBI" id="CHEBI:15441"/>
        <dbReference type="ChEBI" id="CHEBI:57618"/>
        <dbReference type="ChEBI" id="CHEBI:58210"/>
        <dbReference type="EC" id="1.14.14.17"/>
    </reaction>
    <physiologicalReaction direction="left-to-right" evidence="12">
        <dbReference type="Rhea" id="RHEA:25283"/>
    </physiologicalReaction>
</comment>
<keyword evidence="8 14" id="KW-0274">FAD</keyword>
<dbReference type="GO" id="GO:0016020">
    <property type="term" value="C:membrane"/>
    <property type="evidence" value="ECO:0007669"/>
    <property type="project" value="UniProtKB-SubCell"/>
</dbReference>
<dbReference type="FunFam" id="3.50.50.60:FF:000074">
    <property type="entry name" value="Squalene monooxygenase 2"/>
    <property type="match status" value="1"/>
</dbReference>
<dbReference type="Proteomes" id="UP000231279">
    <property type="component" value="Unassembled WGS sequence"/>
</dbReference>
<keyword evidence="16" id="KW-0503">Monooxygenase</keyword>
<dbReference type="AlphaFoldDB" id="A0A2G9GAT8"/>
<dbReference type="STRING" id="429701.A0A2G9GAT8"/>
<evidence type="ECO:0000256" key="2">
    <source>
        <dbReference type="ARBA" id="ARBA00004141"/>
    </source>
</evidence>
<reference evidence="17" key="1">
    <citation type="journal article" date="2018" name="Gigascience">
        <title>Genome assembly of the Pink Ipe (Handroanthus impetiginosus, Bignoniaceae), a highly valued, ecologically keystone Neotropical timber forest tree.</title>
        <authorList>
            <person name="Silva-Junior O.B."/>
            <person name="Grattapaglia D."/>
            <person name="Novaes E."/>
            <person name="Collevatti R.G."/>
        </authorList>
    </citation>
    <scope>NUCLEOTIDE SEQUENCE [LARGE SCALE GENOMIC DNA]</scope>
    <source>
        <strain evidence="17">cv. UFG-1</strain>
    </source>
</reference>
<evidence type="ECO:0000313" key="16">
    <source>
        <dbReference type="EMBL" id="PIN02386.1"/>
    </source>
</evidence>
<dbReference type="Pfam" id="PF13450">
    <property type="entry name" value="NAD_binding_8"/>
    <property type="match status" value="1"/>
</dbReference>
<comment type="caution">
    <text evidence="16">The sequence shown here is derived from an EMBL/GenBank/DDBJ whole genome shotgun (WGS) entry which is preliminary data.</text>
</comment>
<evidence type="ECO:0000256" key="6">
    <source>
        <dbReference type="ARBA" id="ARBA00022630"/>
    </source>
</evidence>
<comment type="caution">
    <text evidence="14">Lacks conserved residue(s) required for the propagation of feature annotation.</text>
</comment>
<dbReference type="GO" id="GO:0009725">
    <property type="term" value="P:response to hormone"/>
    <property type="evidence" value="ECO:0007669"/>
    <property type="project" value="UniProtKB-ARBA"/>
</dbReference>
<evidence type="ECO:0000256" key="7">
    <source>
        <dbReference type="ARBA" id="ARBA00022692"/>
    </source>
</evidence>
<dbReference type="GO" id="GO:0005783">
    <property type="term" value="C:endoplasmic reticulum"/>
    <property type="evidence" value="ECO:0007669"/>
    <property type="project" value="TreeGrafter"/>
</dbReference>
<dbReference type="GO" id="GO:0016126">
    <property type="term" value="P:sterol biosynthetic process"/>
    <property type="evidence" value="ECO:0007669"/>
    <property type="project" value="UniProtKB-UniRule"/>
</dbReference>
<comment type="function">
    <text evidence="13">Component of the triterpene saponins (e.g. ginsenosides or panaxosides) and phytosterols biosynthetic pathways. Catalyzes the first oxygenation step in sterol biosynthesis and is suggested to be one of the rate-limiting enzymes in this pathway.</text>
</comment>
<dbReference type="GO" id="GO:0004506">
    <property type="term" value="F:squalene monooxygenase activity"/>
    <property type="evidence" value="ECO:0007669"/>
    <property type="project" value="UniProtKB-UniRule"/>
</dbReference>
<comment type="similarity">
    <text evidence="4 14">Belongs to the squalene monooxygenase family.</text>
</comment>
<sequence length="526" mass="57315">MVIVHQYILGGVIASLFGFVLLYCLRRYVKQTKGLHVVCEDECIKTSAAGGGFRPEIDGDTDIIIVGAGVAGAALAYTLGKDGRRVHVIERDLTEPDRIVGELLQPGGYLKLVELGLEDCVGDIDAQRVFGYALYKDGKSTKLSYPLEKFDADVSGRSFHNGWFIQRMREKAATLPIVRLEQGTVTSLIEEKGIIEGVQYKTKNGEEMTAYAPLTIVCDGCFSNLRRALCAPKVDIPSCFVGLVLENCQLPYANHGHVILGDPSPILFYPISSTEIRCLVDVPGQKVPSIGNGEMAKYLKTVVAPQIPPQLYNAFIAAIDKGNIRTMPNRSMPANPHPTPGALLLGDAFNMRHPLTGGGMTVALSDIVVLCDLLRPIANLNNASTLCKYLESFYTLRKPVASTINTLAGALYKVFCASPDQAMKEMRQACFDYLSLGGIFSNGPISLLSGLNPRPLSLFLHFFAVAVYGVGRLFFPFPWPNKVWLGARLLSGASGIIFPIIKAEGLRQMFFPATVPAYYRAPPVKC</sequence>
<dbReference type="OrthoDB" id="1678617at2759"/>
<dbReference type="EMBL" id="NKXS01005950">
    <property type="protein sequence ID" value="PIN02386.1"/>
    <property type="molecule type" value="Genomic_DNA"/>
</dbReference>
<protein>
    <recommendedName>
        <fullName evidence="5 14">Squalene monooxygenase</fullName>
        <ecNumber evidence="5 14">1.14.14.17</ecNumber>
    </recommendedName>
</protein>
<feature type="domain" description="Squalene epoxidase" evidence="15">
    <location>
        <begin position="212"/>
        <end position="479"/>
    </location>
</feature>
<keyword evidence="6 14" id="KW-0285">Flavoprotein</keyword>
<evidence type="ECO:0000256" key="12">
    <source>
        <dbReference type="ARBA" id="ARBA00051556"/>
    </source>
</evidence>
<accession>A0A2G9GAT8</accession>
<dbReference type="InterPro" id="IPR040125">
    <property type="entry name" value="Squalene_monox"/>
</dbReference>
<evidence type="ECO:0000256" key="5">
    <source>
        <dbReference type="ARBA" id="ARBA00012312"/>
    </source>
</evidence>
<comment type="function">
    <text evidence="14">Catalyzes the stereospecific oxidation of squalene to (S)-2,3-epoxysqualene, and is considered to be a rate-limiting enzyme in steroid biosynthesis.</text>
</comment>
<evidence type="ECO:0000256" key="9">
    <source>
        <dbReference type="ARBA" id="ARBA00022989"/>
    </source>
</evidence>
<dbReference type="GO" id="GO:0046246">
    <property type="term" value="P:terpene biosynthetic process"/>
    <property type="evidence" value="ECO:0007669"/>
    <property type="project" value="UniProtKB-ARBA"/>
</dbReference>
<keyword evidence="7 14" id="KW-0812">Transmembrane</keyword>
<keyword evidence="10 14" id="KW-0560">Oxidoreductase</keyword>
<dbReference type="GO" id="GO:0050660">
    <property type="term" value="F:flavin adenine dinucleotide binding"/>
    <property type="evidence" value="ECO:0007669"/>
    <property type="project" value="UniProtKB-UniRule"/>
</dbReference>
<evidence type="ECO:0000256" key="4">
    <source>
        <dbReference type="ARBA" id="ARBA00008802"/>
    </source>
</evidence>
<dbReference type="SUPFAM" id="SSF51905">
    <property type="entry name" value="FAD/NAD(P)-binding domain"/>
    <property type="match status" value="1"/>
</dbReference>
<dbReference type="EC" id="1.14.14.17" evidence="5 14"/>
<evidence type="ECO:0000256" key="3">
    <source>
        <dbReference type="ARBA" id="ARBA00005018"/>
    </source>
</evidence>
<dbReference type="InterPro" id="IPR036188">
    <property type="entry name" value="FAD/NAD-bd_sf"/>
</dbReference>
<evidence type="ECO:0000313" key="17">
    <source>
        <dbReference type="Proteomes" id="UP000231279"/>
    </source>
</evidence>
<evidence type="ECO:0000256" key="1">
    <source>
        <dbReference type="ARBA" id="ARBA00001974"/>
    </source>
</evidence>
<feature type="transmembrane region" description="Helical" evidence="14">
    <location>
        <begin position="6"/>
        <end position="25"/>
    </location>
</feature>